<evidence type="ECO:0000259" key="2">
    <source>
        <dbReference type="Pfam" id="PF03732"/>
    </source>
</evidence>
<name>A0AA88IZ50_FICCA</name>
<dbReference type="InterPro" id="IPR005162">
    <property type="entry name" value="Retrotrans_gag_dom"/>
</dbReference>
<dbReference type="AlphaFoldDB" id="A0AA88IZ50"/>
<dbReference type="Pfam" id="PF03732">
    <property type="entry name" value="Retrotrans_gag"/>
    <property type="match status" value="1"/>
</dbReference>
<dbReference type="EMBL" id="BTGU01000080">
    <property type="protein sequence ID" value="GMN58699.1"/>
    <property type="molecule type" value="Genomic_DNA"/>
</dbReference>
<evidence type="ECO:0000256" key="1">
    <source>
        <dbReference type="SAM" id="Coils"/>
    </source>
</evidence>
<accession>A0AA88IZ50</accession>
<sequence length="222" mass="25711">MVRPHTRLNLAPHEPNLAMLVTDLQRQLLEQQQETNRLQKQLAQMNQMPYVNEVPLQNNPEPPVVPQMPEVNQGIPRNPGVLLAPAAPAGLQANPPTVQEDLLYEWFRHMAAPRFEGHTNPIEANNWLIDIQVTLDFMGLTKQEKVLCASFALKKDARHWWMTVQMRRNIANMSWQDFVIEFRVMYYNREILANQQDEFNSMRQGSMTVLEAVKPRHKPVTG</sequence>
<gene>
    <name evidence="3" type="ORF">TIFTF001_027789</name>
</gene>
<comment type="caution">
    <text evidence="3">The sequence shown here is derived from an EMBL/GenBank/DDBJ whole genome shotgun (WGS) entry which is preliminary data.</text>
</comment>
<feature type="domain" description="Retrotransposon gag" evidence="2">
    <location>
        <begin position="149"/>
        <end position="213"/>
    </location>
</feature>
<dbReference type="Proteomes" id="UP001187192">
    <property type="component" value="Unassembled WGS sequence"/>
</dbReference>
<reference evidence="3" key="1">
    <citation type="submission" date="2023-07" db="EMBL/GenBank/DDBJ databases">
        <title>draft genome sequence of fig (Ficus carica).</title>
        <authorList>
            <person name="Takahashi T."/>
            <person name="Nishimura K."/>
        </authorList>
    </citation>
    <scope>NUCLEOTIDE SEQUENCE</scope>
</reference>
<evidence type="ECO:0000313" key="3">
    <source>
        <dbReference type="EMBL" id="GMN58699.1"/>
    </source>
</evidence>
<keyword evidence="1" id="KW-0175">Coiled coil</keyword>
<evidence type="ECO:0000313" key="4">
    <source>
        <dbReference type="Proteomes" id="UP001187192"/>
    </source>
</evidence>
<proteinExistence type="predicted"/>
<keyword evidence="4" id="KW-1185">Reference proteome</keyword>
<protein>
    <recommendedName>
        <fullName evidence="2">Retrotransposon gag domain-containing protein</fullName>
    </recommendedName>
</protein>
<feature type="coiled-coil region" evidence="1">
    <location>
        <begin position="21"/>
        <end position="48"/>
    </location>
</feature>
<organism evidence="3 4">
    <name type="scientific">Ficus carica</name>
    <name type="common">Common fig</name>
    <dbReference type="NCBI Taxonomy" id="3494"/>
    <lineage>
        <taxon>Eukaryota</taxon>
        <taxon>Viridiplantae</taxon>
        <taxon>Streptophyta</taxon>
        <taxon>Embryophyta</taxon>
        <taxon>Tracheophyta</taxon>
        <taxon>Spermatophyta</taxon>
        <taxon>Magnoliopsida</taxon>
        <taxon>eudicotyledons</taxon>
        <taxon>Gunneridae</taxon>
        <taxon>Pentapetalae</taxon>
        <taxon>rosids</taxon>
        <taxon>fabids</taxon>
        <taxon>Rosales</taxon>
        <taxon>Moraceae</taxon>
        <taxon>Ficeae</taxon>
        <taxon>Ficus</taxon>
    </lineage>
</organism>